<protein>
    <submittedName>
        <fullName evidence="1">Uncharacterized protein</fullName>
    </submittedName>
</protein>
<reference evidence="2" key="1">
    <citation type="journal article" date="2023" name="Nat. Plants">
        <title>Single-cell RNA sequencing provides a high-resolution roadmap for understanding the multicellular compartmentation of specialized metabolism.</title>
        <authorList>
            <person name="Sun S."/>
            <person name="Shen X."/>
            <person name="Li Y."/>
            <person name="Li Y."/>
            <person name="Wang S."/>
            <person name="Li R."/>
            <person name="Zhang H."/>
            <person name="Shen G."/>
            <person name="Guo B."/>
            <person name="Wei J."/>
            <person name="Xu J."/>
            <person name="St-Pierre B."/>
            <person name="Chen S."/>
            <person name="Sun C."/>
        </authorList>
    </citation>
    <scope>NUCLEOTIDE SEQUENCE [LARGE SCALE GENOMIC DNA]</scope>
</reference>
<evidence type="ECO:0000313" key="1">
    <source>
        <dbReference type="EMBL" id="KAI5655893.1"/>
    </source>
</evidence>
<proteinExistence type="predicted"/>
<organism evidence="1 2">
    <name type="scientific">Catharanthus roseus</name>
    <name type="common">Madagascar periwinkle</name>
    <name type="synonym">Vinca rosea</name>
    <dbReference type="NCBI Taxonomy" id="4058"/>
    <lineage>
        <taxon>Eukaryota</taxon>
        <taxon>Viridiplantae</taxon>
        <taxon>Streptophyta</taxon>
        <taxon>Embryophyta</taxon>
        <taxon>Tracheophyta</taxon>
        <taxon>Spermatophyta</taxon>
        <taxon>Magnoliopsida</taxon>
        <taxon>eudicotyledons</taxon>
        <taxon>Gunneridae</taxon>
        <taxon>Pentapetalae</taxon>
        <taxon>asterids</taxon>
        <taxon>lamiids</taxon>
        <taxon>Gentianales</taxon>
        <taxon>Apocynaceae</taxon>
        <taxon>Rauvolfioideae</taxon>
        <taxon>Vinceae</taxon>
        <taxon>Catharanthinae</taxon>
        <taxon>Catharanthus</taxon>
    </lineage>
</organism>
<comment type="caution">
    <text evidence="1">The sequence shown here is derived from an EMBL/GenBank/DDBJ whole genome shotgun (WGS) entry which is preliminary data.</text>
</comment>
<sequence length="375" mass="42231">MSSLRAKERSSNNERQLARTAKSVEDFQHLVGNYSRNASRFYSLIPQLPPESVESGGARVSAIFAIQVALFPNYGITIGFANQHVIGDANTVTRFIRAWASINKLEGETELFDNKFLPFYDRERIEDPYKLAIVLFNEMKKPQPWQESESDFRKVPMKNSNLRATSVMSQDKIQMLKKYAIENMPKLVHPSSFVLTCAYIRTSWLKSLEEIGEENVDEHEAEYFGFMADCRARLSPSLPDNYFGNCIVPCIAKSTRGELCGPQGILIAAEEIGMSIGKRFNDKDGILKGVWFYKSSEINWKRLFIVSGSTKHDTNDADFGWGKPEKYECISIDSDGAMSINKSGKYEGGLEIGLSLPTNQMDIFADIFASGLKNL</sequence>
<dbReference type="EMBL" id="CM044706">
    <property type="protein sequence ID" value="KAI5655893.1"/>
    <property type="molecule type" value="Genomic_DNA"/>
</dbReference>
<keyword evidence="2" id="KW-1185">Reference proteome</keyword>
<dbReference type="Proteomes" id="UP001060085">
    <property type="component" value="Linkage Group LG06"/>
</dbReference>
<name>A0ACC0A7B1_CATRO</name>
<gene>
    <name evidence="1" type="ORF">M9H77_24686</name>
</gene>
<accession>A0ACC0A7B1</accession>
<evidence type="ECO:0000313" key="2">
    <source>
        <dbReference type="Proteomes" id="UP001060085"/>
    </source>
</evidence>